<protein>
    <submittedName>
        <fullName evidence="4">ABC-type amino acid transport substrate-binding protein</fullName>
    </submittedName>
</protein>
<evidence type="ECO:0000256" key="2">
    <source>
        <dbReference type="SAM" id="SignalP"/>
    </source>
</evidence>
<keyword evidence="5" id="KW-1185">Reference proteome</keyword>
<evidence type="ECO:0000256" key="1">
    <source>
        <dbReference type="ARBA" id="ARBA00022729"/>
    </source>
</evidence>
<evidence type="ECO:0000259" key="3">
    <source>
        <dbReference type="SMART" id="SM00062"/>
    </source>
</evidence>
<evidence type="ECO:0000313" key="5">
    <source>
        <dbReference type="Proteomes" id="UP000256845"/>
    </source>
</evidence>
<accession>A0A3D9HXH1</accession>
<feature type="chain" id="PRO_5017836778" evidence="2">
    <location>
        <begin position="23"/>
        <end position="257"/>
    </location>
</feature>
<reference evidence="4 5" key="1">
    <citation type="submission" date="2018-07" db="EMBL/GenBank/DDBJ databases">
        <title>Genomic Encyclopedia of Type Strains, Phase III (KMG-III): the genomes of soil and plant-associated and newly described type strains.</title>
        <authorList>
            <person name="Whitman W."/>
        </authorList>
    </citation>
    <scope>NUCLEOTIDE SEQUENCE [LARGE SCALE GENOMIC DNA]</scope>
    <source>
        <strain evidence="4 5">CECT 8488</strain>
    </source>
</reference>
<keyword evidence="1 2" id="KW-0732">Signal</keyword>
<name>A0A3D9HXH1_9PROT</name>
<dbReference type="AlphaFoldDB" id="A0A3D9HXH1"/>
<organism evidence="4 5">
    <name type="scientific">Aestuariispira insulae</name>
    <dbReference type="NCBI Taxonomy" id="1461337"/>
    <lineage>
        <taxon>Bacteria</taxon>
        <taxon>Pseudomonadati</taxon>
        <taxon>Pseudomonadota</taxon>
        <taxon>Alphaproteobacteria</taxon>
        <taxon>Rhodospirillales</taxon>
        <taxon>Kiloniellaceae</taxon>
        <taxon>Aestuariispira</taxon>
    </lineage>
</organism>
<feature type="domain" description="Solute-binding protein family 3/N-terminal" evidence="3">
    <location>
        <begin position="33"/>
        <end position="257"/>
    </location>
</feature>
<gene>
    <name evidence="4" type="ORF">DFP90_1011000</name>
</gene>
<dbReference type="OrthoDB" id="5296159at2"/>
<dbReference type="RefSeq" id="WP_115935267.1">
    <property type="nucleotide sequence ID" value="NZ_QRDW01000001.1"/>
</dbReference>
<dbReference type="PANTHER" id="PTHR35936">
    <property type="entry name" value="MEMBRANE-BOUND LYTIC MUREIN TRANSGLYCOSYLASE F"/>
    <property type="match status" value="1"/>
</dbReference>
<dbReference type="Gene3D" id="3.40.190.10">
    <property type="entry name" value="Periplasmic binding protein-like II"/>
    <property type="match status" value="2"/>
</dbReference>
<comment type="caution">
    <text evidence="4">The sequence shown here is derived from an EMBL/GenBank/DDBJ whole genome shotgun (WGS) entry which is preliminary data.</text>
</comment>
<proteinExistence type="predicted"/>
<dbReference type="EMBL" id="QRDW01000001">
    <property type="protein sequence ID" value="RED54197.1"/>
    <property type="molecule type" value="Genomic_DNA"/>
</dbReference>
<dbReference type="SUPFAM" id="SSF53850">
    <property type="entry name" value="Periplasmic binding protein-like II"/>
    <property type="match status" value="1"/>
</dbReference>
<dbReference type="SMART" id="SM00062">
    <property type="entry name" value="PBPb"/>
    <property type="match status" value="1"/>
</dbReference>
<dbReference type="InterPro" id="IPR001638">
    <property type="entry name" value="Solute-binding_3/MltF_N"/>
</dbReference>
<sequence length="257" mass="28764">MIQDWTKNILLFFALFLGSFSAASGQAAKGDNVIRLGFPKVGYPPYLMPQGADQPGIMTAILARLAGKQGYSVQIEYMPDNRALALQLVGNLEASAQAQEWVSGPERFLWTVPIITVADHIIIRKDNPIAISRVEDLHGKSLAAMIGYSYPSFDTGFANGIIIRRNTQNFSSLLKMVMLERTDGAILDRNVALWLFRTKTELQLDQFDVSAKGFDPVGFRFRFALRDDLVPFVEAFDRHFAAFQASGEFDDLLTQYR</sequence>
<feature type="signal peptide" evidence="2">
    <location>
        <begin position="1"/>
        <end position="22"/>
    </location>
</feature>
<dbReference type="PANTHER" id="PTHR35936:SF35">
    <property type="entry name" value="L-CYSTINE-BINDING PROTEIN TCYJ"/>
    <property type="match status" value="1"/>
</dbReference>
<dbReference type="Proteomes" id="UP000256845">
    <property type="component" value="Unassembled WGS sequence"/>
</dbReference>
<evidence type="ECO:0000313" key="4">
    <source>
        <dbReference type="EMBL" id="RED54197.1"/>
    </source>
</evidence>